<accession>A0A409YRZ4</accession>
<keyword evidence="2" id="KW-0812">Transmembrane</keyword>
<keyword evidence="2" id="KW-1133">Transmembrane helix</keyword>
<feature type="domain" description="DUF6533" evidence="3">
    <location>
        <begin position="32"/>
        <end position="76"/>
    </location>
</feature>
<feature type="transmembrane region" description="Helical" evidence="2">
    <location>
        <begin position="66"/>
        <end position="91"/>
    </location>
</feature>
<evidence type="ECO:0000256" key="2">
    <source>
        <dbReference type="SAM" id="Phobius"/>
    </source>
</evidence>
<proteinExistence type="predicted"/>
<dbReference type="InterPro" id="IPR045340">
    <property type="entry name" value="DUF6533"/>
</dbReference>
<feature type="region of interest" description="Disordered" evidence="1">
    <location>
        <begin position="347"/>
        <end position="393"/>
    </location>
</feature>
<dbReference type="Pfam" id="PF20151">
    <property type="entry name" value="DUF6533"/>
    <property type="match status" value="1"/>
</dbReference>
<feature type="compositionally biased region" description="Basic and acidic residues" evidence="1">
    <location>
        <begin position="371"/>
        <end position="381"/>
    </location>
</feature>
<dbReference type="OrthoDB" id="3038990at2759"/>
<keyword evidence="5" id="KW-1185">Reference proteome</keyword>
<evidence type="ECO:0000259" key="3">
    <source>
        <dbReference type="Pfam" id="PF20151"/>
    </source>
</evidence>
<reference evidence="4 5" key="1">
    <citation type="journal article" date="2018" name="Evol. Lett.">
        <title>Horizontal gene cluster transfer increased hallucinogenic mushroom diversity.</title>
        <authorList>
            <person name="Reynolds H.T."/>
            <person name="Vijayakumar V."/>
            <person name="Gluck-Thaler E."/>
            <person name="Korotkin H.B."/>
            <person name="Matheny P.B."/>
            <person name="Slot J.C."/>
        </authorList>
    </citation>
    <scope>NUCLEOTIDE SEQUENCE [LARGE SCALE GENOMIC DNA]</scope>
    <source>
        <strain evidence="4 5">SRW20</strain>
    </source>
</reference>
<dbReference type="AlphaFoldDB" id="A0A409YRZ4"/>
<keyword evidence="2" id="KW-0472">Membrane</keyword>
<dbReference type="EMBL" id="NHYE01000425">
    <property type="protein sequence ID" value="PPR05781.1"/>
    <property type="molecule type" value="Genomic_DNA"/>
</dbReference>
<name>A0A409YRZ4_9AGAR</name>
<comment type="caution">
    <text evidence="4">The sequence shown here is derived from an EMBL/GenBank/DDBJ whole genome shotgun (WGS) entry which is preliminary data.</text>
</comment>
<evidence type="ECO:0000313" key="5">
    <source>
        <dbReference type="Proteomes" id="UP000284706"/>
    </source>
</evidence>
<organism evidence="4 5">
    <name type="scientific">Gymnopilus dilepis</name>
    <dbReference type="NCBI Taxonomy" id="231916"/>
    <lineage>
        <taxon>Eukaryota</taxon>
        <taxon>Fungi</taxon>
        <taxon>Dikarya</taxon>
        <taxon>Basidiomycota</taxon>
        <taxon>Agaricomycotina</taxon>
        <taxon>Agaricomycetes</taxon>
        <taxon>Agaricomycetidae</taxon>
        <taxon>Agaricales</taxon>
        <taxon>Agaricineae</taxon>
        <taxon>Hymenogastraceae</taxon>
        <taxon>Gymnopilus</taxon>
    </lineage>
</organism>
<protein>
    <recommendedName>
        <fullName evidence="3">DUF6533 domain-containing protein</fullName>
    </recommendedName>
</protein>
<gene>
    <name evidence="4" type="ORF">CVT26_010155</name>
</gene>
<dbReference type="STRING" id="231916.A0A409YRZ4"/>
<evidence type="ECO:0000313" key="4">
    <source>
        <dbReference type="EMBL" id="PPR05781.1"/>
    </source>
</evidence>
<evidence type="ECO:0000256" key="1">
    <source>
        <dbReference type="SAM" id="MobiDB-lite"/>
    </source>
</evidence>
<feature type="transmembrane region" description="Helical" evidence="2">
    <location>
        <begin position="242"/>
        <end position="261"/>
    </location>
</feature>
<feature type="transmembrane region" description="Helical" evidence="2">
    <location>
        <begin position="186"/>
        <end position="206"/>
    </location>
</feature>
<feature type="transmembrane region" description="Helical" evidence="2">
    <location>
        <begin position="267"/>
        <end position="286"/>
    </location>
</feature>
<dbReference type="InParanoid" id="A0A409YRZ4"/>
<feature type="transmembrane region" description="Helical" evidence="2">
    <location>
        <begin position="111"/>
        <end position="131"/>
    </location>
</feature>
<sequence>MAATGNVTVDLASSPLVYLPADLAHQITVATYLHIGMTAVLVWDIVDNLRNDLRLLFSLKLGIPSFVYFITRYSLLAYSIGRTVLLIYVTSALKTLSPAAPVNNCVALQQVLNGFLIVFVSFTTLFFYIRVCAIYDRNLYIVAFFGITWLGTVAMAGTFSKTFSAEHIGPTDRCVEKIQGGLLRPAAIVIFVNDVLVYTAITWKVYTTFADREASMGERIRHWICARPLPIWSRAVFEDSQIFCLIIVLTNGFLIVPATHLRPPTNIMFIIFHLVLVNILSCRVYRTVRAKLDEWRAHHANTNRDFDSRVFGGLGYPSRLDGEPVYGMTSSGTIHYRERAASIKSGMTGKSDLVGETQPRISMSASVNEGGDVRGRGEEKQASIYSVGREDAS</sequence>
<feature type="transmembrane region" description="Helical" evidence="2">
    <location>
        <begin position="23"/>
        <end position="46"/>
    </location>
</feature>
<dbReference type="Proteomes" id="UP000284706">
    <property type="component" value="Unassembled WGS sequence"/>
</dbReference>
<feature type="transmembrane region" description="Helical" evidence="2">
    <location>
        <begin position="138"/>
        <end position="159"/>
    </location>
</feature>